<proteinExistence type="predicted"/>
<protein>
    <submittedName>
        <fullName evidence="3">DNA binding protein</fullName>
    </submittedName>
</protein>
<organism evidence="3 4">
    <name type="scientific">Candidatus Pelagibacter giovannonii</name>
    <dbReference type="NCBI Taxonomy" id="2563896"/>
    <lineage>
        <taxon>Bacteria</taxon>
        <taxon>Pseudomonadati</taxon>
        <taxon>Pseudomonadota</taxon>
        <taxon>Alphaproteobacteria</taxon>
        <taxon>Candidatus Pelagibacterales</taxon>
        <taxon>Candidatus Pelagibacteraceae</taxon>
        <taxon>Candidatus Pelagibacter</taxon>
    </lineage>
</organism>
<dbReference type="Proteomes" id="UP000501094">
    <property type="component" value="Chromosome"/>
</dbReference>
<keyword evidence="1" id="KW-0175">Coiled coil</keyword>
<dbReference type="RefSeq" id="WP_168607412.1">
    <property type="nucleotide sequence ID" value="NZ_CP038852.1"/>
</dbReference>
<feature type="coiled-coil region" evidence="1">
    <location>
        <begin position="346"/>
        <end position="419"/>
    </location>
</feature>
<keyword evidence="4" id="KW-1185">Reference proteome</keyword>
<dbReference type="KEGG" id="peg:E5R92_07145"/>
<evidence type="ECO:0000313" key="4">
    <source>
        <dbReference type="Proteomes" id="UP000501094"/>
    </source>
</evidence>
<dbReference type="PROSITE" id="PS50943">
    <property type="entry name" value="HTH_CROC1"/>
    <property type="match status" value="1"/>
</dbReference>
<evidence type="ECO:0000256" key="1">
    <source>
        <dbReference type="SAM" id="Coils"/>
    </source>
</evidence>
<evidence type="ECO:0000259" key="2">
    <source>
        <dbReference type="PROSITE" id="PS50943"/>
    </source>
</evidence>
<dbReference type="AlphaFoldDB" id="A0A6H1Q5R7"/>
<evidence type="ECO:0000313" key="3">
    <source>
        <dbReference type="EMBL" id="QIZ21555.1"/>
    </source>
</evidence>
<dbReference type="InterPro" id="IPR001387">
    <property type="entry name" value="Cro/C1-type_HTH"/>
</dbReference>
<gene>
    <name evidence="3" type="ORF">E5R92_07145</name>
</gene>
<reference evidence="3 4" key="1">
    <citation type="journal article" date="2020" name="Nat. Microbiol.">
        <title>Lysogenic host-virus interactions in SAR11 marine bacteria.</title>
        <authorList>
            <person name="Morris R.M."/>
            <person name="Cain K.R."/>
            <person name="Hvorecny K.L."/>
            <person name="Kollman J.M."/>
        </authorList>
    </citation>
    <scope>NUCLEOTIDE SEQUENCE [LARGE SCALE GENOMIC DNA]</scope>
    <source>
        <strain evidence="3 4">NP1</strain>
    </source>
</reference>
<feature type="domain" description="HTH cro/C1-type" evidence="2">
    <location>
        <begin position="127"/>
        <end position="172"/>
    </location>
</feature>
<dbReference type="CDD" id="cd00093">
    <property type="entry name" value="HTH_XRE"/>
    <property type="match status" value="1"/>
</dbReference>
<name>A0A6H1Q5R7_9PROT</name>
<dbReference type="EMBL" id="CP038852">
    <property type="protein sequence ID" value="QIZ21555.1"/>
    <property type="molecule type" value="Genomic_DNA"/>
</dbReference>
<accession>A0A6H1Q5R7</accession>
<sequence length="445" mass="50728">MSDNILEEKRLGDWNTVSELEDFAIVKTAPKGLLGSPMTDVLFTYKLKTNQKQSDQKKLHLYGEEGIVYKRALSIIERKKNPQAAHNMEKRFVHEFKTTKFMAQDHFFGSPHTLLGRAISQTGTSTRQFAEKTGIKSATLYHHVRGGKNSREISRDVAIEYAKKLNCDPVDLMFEKKSIPVWSKCNLLKSTALEDDYAPGRLFSYAADENLETVVVPRDIFRSDIKAIKVEAKGSMYNNKIAFYYRGTEKEQNILNQLCVVGLEALAGPEEFTDATEERFYFGLYEENQGESNLLNPDPFAKEKYILKNFEPLFVSPIILVLNPDAVVDQTKLKNKIPEEATVRQEELLRSEMEVLKAKYKKEAEQKAEAMKYAEYSVKAKKAAEQTLKKISEEQEKATQELMNKIKEVQKQIENETMEAKKSLFSKATRAPVDAALKIIHGGKK</sequence>